<proteinExistence type="predicted"/>
<gene>
    <name evidence="1" type="ORF">IE53DRAFT_381536</name>
</gene>
<evidence type="ECO:0000313" key="1">
    <source>
        <dbReference type="EMBL" id="PWN48205.1"/>
    </source>
</evidence>
<protein>
    <submittedName>
        <fullName evidence="1">Dihydroorotase</fullName>
    </submittedName>
</protein>
<keyword evidence="2" id="KW-1185">Reference proteome</keyword>
<reference evidence="1 2" key="1">
    <citation type="journal article" date="2018" name="Mol. Biol. Evol.">
        <title>Broad Genomic Sampling Reveals a Smut Pathogenic Ancestry of the Fungal Clade Ustilaginomycotina.</title>
        <authorList>
            <person name="Kijpornyongpan T."/>
            <person name="Mondo S.J."/>
            <person name="Barry K."/>
            <person name="Sandor L."/>
            <person name="Lee J."/>
            <person name="Lipzen A."/>
            <person name="Pangilinan J."/>
            <person name="LaButti K."/>
            <person name="Hainaut M."/>
            <person name="Henrissat B."/>
            <person name="Grigoriev I.V."/>
            <person name="Spatafora J.W."/>
            <person name="Aime M.C."/>
        </authorList>
    </citation>
    <scope>NUCLEOTIDE SEQUENCE [LARGE SCALE GENOMIC DNA]</scope>
    <source>
        <strain evidence="1 2">SA 807</strain>
    </source>
</reference>
<dbReference type="Proteomes" id="UP000245626">
    <property type="component" value="Unassembled WGS sequence"/>
</dbReference>
<evidence type="ECO:0000313" key="2">
    <source>
        <dbReference type="Proteomes" id="UP000245626"/>
    </source>
</evidence>
<organism evidence="1 2">
    <name type="scientific">Violaceomyces palustris</name>
    <dbReference type="NCBI Taxonomy" id="1673888"/>
    <lineage>
        <taxon>Eukaryota</taxon>
        <taxon>Fungi</taxon>
        <taxon>Dikarya</taxon>
        <taxon>Basidiomycota</taxon>
        <taxon>Ustilaginomycotina</taxon>
        <taxon>Ustilaginomycetes</taxon>
        <taxon>Violaceomycetales</taxon>
        <taxon>Violaceomycetaceae</taxon>
        <taxon>Violaceomyces</taxon>
    </lineage>
</organism>
<name>A0ACD0NQT9_9BASI</name>
<accession>A0ACD0NQT9</accession>
<sequence>MPDQISIQSPADFHVHLRQSKMSELVTPHVQEGGVSLAYVMPNLVPPITSADQAVSYLESLKSLAPSTQFVGTLYLGPELTPDEIAKAARSGVRGVKSYPRGVTTNSDGGIEDYETYFPIFEAMEREGMVLNLHGELPSDIEKGICVMNAEPLFLSHLEKIHRRFPKLKIVLEHATTRAAVEAVKRCGDTVACTITPHHLQLVVDDWAGKPLNFCKPVAKMPDDRQALRDVIREGHPRFFLGSDSAPHPLANKFPSATTHGAPAINDTGATTGVISCGCAAGIYTSSILIPLCATLLESFGALENLEKYVSKNGRDFYGYPVDPATPPLVLKRVQPVGKDGVVPPVYIHPDFVNVSDSDPAKVQVVPFYAGQRLAWEIAQ</sequence>
<dbReference type="EMBL" id="KZ820250">
    <property type="protein sequence ID" value="PWN48205.1"/>
    <property type="molecule type" value="Genomic_DNA"/>
</dbReference>